<comment type="caution">
    <text evidence="2">The sequence shown here is derived from an EMBL/GenBank/DDBJ whole genome shotgun (WGS) entry which is preliminary data.</text>
</comment>
<dbReference type="InterPro" id="IPR038409">
    <property type="entry name" value="Ycf54-like_sf"/>
</dbReference>
<evidence type="ECO:0000313" key="2">
    <source>
        <dbReference type="EMBL" id="KAG2427874.1"/>
    </source>
</evidence>
<gene>
    <name evidence="2" type="ORF">HXX76_012194</name>
</gene>
<dbReference type="PANTHER" id="PTHR35319:SF2">
    <property type="entry name" value="YCF54"/>
    <property type="match status" value="1"/>
</dbReference>
<dbReference type="Gene3D" id="3.30.70.1860">
    <property type="entry name" value="Uncharacterised protein family Ycf54"/>
    <property type="match status" value="1"/>
</dbReference>
<comment type="similarity">
    <text evidence="1">Belongs to the ycf54 family.</text>
</comment>
<evidence type="ECO:0000256" key="1">
    <source>
        <dbReference type="ARBA" id="ARBA00043978"/>
    </source>
</evidence>
<protein>
    <submittedName>
        <fullName evidence="2">Uncharacterized protein</fullName>
    </submittedName>
</protein>
<dbReference type="PANTHER" id="PTHR35319">
    <property type="match status" value="1"/>
</dbReference>
<proteinExistence type="inferred from homology"/>
<accession>A0A835VWA8</accession>
<evidence type="ECO:0000313" key="3">
    <source>
        <dbReference type="Proteomes" id="UP000650467"/>
    </source>
</evidence>
<organism evidence="2 3">
    <name type="scientific">Chlamydomonas incerta</name>
    <dbReference type="NCBI Taxonomy" id="51695"/>
    <lineage>
        <taxon>Eukaryota</taxon>
        <taxon>Viridiplantae</taxon>
        <taxon>Chlorophyta</taxon>
        <taxon>core chlorophytes</taxon>
        <taxon>Chlorophyceae</taxon>
        <taxon>CS clade</taxon>
        <taxon>Chlamydomonadales</taxon>
        <taxon>Chlamydomonadaceae</taxon>
        <taxon>Chlamydomonas</taxon>
    </lineage>
</organism>
<sequence>MAVSMKMQQRTVATASKQSSIAPVARAVARPFSARRPVAAAARSSEEVARRSSVVVRAAAPAPAAPAANKAKATEYYALVCNAEFFFMDPQNESVAEQLREKVRFFKEQNMERDFFIVPNPKWLDAKFPELAKQVKRPCVALVSTDLMWITFMKLRLDRVLKIDLKSMPESEVLASGEPLPEFKPEGKWTAPYARYTPGWWNVFLPNH</sequence>
<dbReference type="EMBL" id="JAEHOC010000038">
    <property type="protein sequence ID" value="KAG2427874.1"/>
    <property type="molecule type" value="Genomic_DNA"/>
</dbReference>
<dbReference type="InterPro" id="IPR019616">
    <property type="entry name" value="Ycf54"/>
</dbReference>
<reference evidence="2" key="1">
    <citation type="journal article" date="2020" name="bioRxiv">
        <title>Comparative genomics of Chlamydomonas.</title>
        <authorList>
            <person name="Craig R.J."/>
            <person name="Hasan A.R."/>
            <person name="Ness R.W."/>
            <person name="Keightley P.D."/>
        </authorList>
    </citation>
    <scope>NUCLEOTIDE SEQUENCE</scope>
    <source>
        <strain evidence="2">SAG 7.73</strain>
    </source>
</reference>
<dbReference type="Pfam" id="PF10674">
    <property type="entry name" value="Ycf54"/>
    <property type="match status" value="1"/>
</dbReference>
<dbReference type="AlphaFoldDB" id="A0A835VWA8"/>
<name>A0A835VWA8_CHLIN</name>
<dbReference type="OrthoDB" id="5200at2759"/>
<dbReference type="Proteomes" id="UP000650467">
    <property type="component" value="Unassembled WGS sequence"/>
</dbReference>
<keyword evidence="3" id="KW-1185">Reference proteome</keyword>